<name>A0A7D4NQQ1_9GAMM</name>
<dbReference type="InterPro" id="IPR027417">
    <property type="entry name" value="P-loop_NTPase"/>
</dbReference>
<comment type="catalytic activity">
    <reaction evidence="2">
        <text>Hydrolysis of proteins in presence of ATP.</text>
        <dbReference type="EC" id="3.4.21.53"/>
    </reaction>
</comment>
<dbReference type="GO" id="GO:0005524">
    <property type="term" value="F:ATP binding"/>
    <property type="evidence" value="ECO:0007669"/>
    <property type="project" value="InterPro"/>
</dbReference>
<dbReference type="SUPFAM" id="SSF52540">
    <property type="entry name" value="P-loop containing nucleoside triphosphate hydrolases"/>
    <property type="match status" value="1"/>
</dbReference>
<feature type="domain" description="Lon proteolytic" evidence="3">
    <location>
        <begin position="575"/>
        <end position="770"/>
    </location>
</feature>
<gene>
    <name evidence="4" type="ORF">HQN79_07340</name>
</gene>
<dbReference type="EC" id="3.4.21.53" evidence="2"/>
<dbReference type="AlphaFoldDB" id="A0A7D4NQQ1"/>
<dbReference type="InterPro" id="IPR020568">
    <property type="entry name" value="Ribosomal_Su5_D2-typ_SF"/>
</dbReference>
<dbReference type="InterPro" id="IPR014721">
    <property type="entry name" value="Ribsml_uS5_D2-typ_fold_subgr"/>
</dbReference>
<keyword evidence="2" id="KW-0720">Serine protease</keyword>
<feature type="active site" evidence="2">
    <location>
        <position position="665"/>
    </location>
</feature>
<dbReference type="Pfam" id="PF20437">
    <property type="entry name" value="LonC_helical"/>
    <property type="match status" value="1"/>
</dbReference>
<dbReference type="SUPFAM" id="SSF54211">
    <property type="entry name" value="Ribosomal protein S5 domain 2-like"/>
    <property type="match status" value="1"/>
</dbReference>
<keyword evidence="1 2" id="KW-0645">Protease</keyword>
<keyword evidence="2" id="KW-0378">Hydrolase</keyword>
<dbReference type="Pfam" id="PF20436">
    <property type="entry name" value="LonB_AAA-LID"/>
    <property type="match status" value="1"/>
</dbReference>
<dbReference type="GO" id="GO:0004176">
    <property type="term" value="F:ATP-dependent peptidase activity"/>
    <property type="evidence" value="ECO:0007669"/>
    <property type="project" value="UniProtKB-UniRule"/>
</dbReference>
<dbReference type="Proteomes" id="UP000504724">
    <property type="component" value="Chromosome"/>
</dbReference>
<evidence type="ECO:0000256" key="2">
    <source>
        <dbReference type="PROSITE-ProRule" id="PRU01122"/>
    </source>
</evidence>
<dbReference type="KEGG" id="txa:HQN79_07340"/>
<accession>A0A7D4NQQ1</accession>
<dbReference type="PROSITE" id="PS51786">
    <property type="entry name" value="LON_PROTEOLYTIC"/>
    <property type="match status" value="1"/>
</dbReference>
<dbReference type="RefSeq" id="WP_173285289.1">
    <property type="nucleotide sequence ID" value="NZ_CP054020.1"/>
</dbReference>
<dbReference type="InterPro" id="IPR046844">
    <property type="entry name" value="Lon-like_helical"/>
</dbReference>
<dbReference type="PRINTS" id="PR00830">
    <property type="entry name" value="ENDOLAPTASE"/>
</dbReference>
<keyword evidence="5" id="KW-1185">Reference proteome</keyword>
<protein>
    <recommendedName>
        <fullName evidence="2">endopeptidase La</fullName>
        <ecNumber evidence="2">3.4.21.53</ecNumber>
    </recommendedName>
</protein>
<evidence type="ECO:0000313" key="4">
    <source>
        <dbReference type="EMBL" id="QKI89391.1"/>
    </source>
</evidence>
<evidence type="ECO:0000313" key="5">
    <source>
        <dbReference type="Proteomes" id="UP000504724"/>
    </source>
</evidence>
<organism evidence="4 5">
    <name type="scientific">Thiomicrorhabdus xiamenensis</name>
    <dbReference type="NCBI Taxonomy" id="2739063"/>
    <lineage>
        <taxon>Bacteria</taxon>
        <taxon>Pseudomonadati</taxon>
        <taxon>Pseudomonadota</taxon>
        <taxon>Gammaproteobacteria</taxon>
        <taxon>Thiotrichales</taxon>
        <taxon>Piscirickettsiaceae</taxon>
        <taxon>Thiomicrorhabdus</taxon>
    </lineage>
</organism>
<dbReference type="Gene3D" id="1.10.8.60">
    <property type="match status" value="1"/>
</dbReference>
<dbReference type="InterPro" id="IPR027065">
    <property type="entry name" value="Lon_Prtase"/>
</dbReference>
<feature type="active site" evidence="2">
    <location>
        <position position="708"/>
    </location>
</feature>
<dbReference type="InterPro" id="IPR041699">
    <property type="entry name" value="AAA_32"/>
</dbReference>
<comment type="similarity">
    <text evidence="2">Belongs to the peptidase S16 family.</text>
</comment>
<reference evidence="4 5" key="1">
    <citation type="submission" date="2020-05" db="EMBL/GenBank/DDBJ databases">
        <title>Thiomicrorhabdus sediminis sp.nov. and Thiomicrorhabdus xiamenensis sp.nov., novel sulfur-oxidizing bacteria isolated from coastal sediment.</title>
        <authorList>
            <person name="Liu X."/>
        </authorList>
    </citation>
    <scope>NUCLEOTIDE SEQUENCE [LARGE SCALE GENOMIC DNA]</scope>
    <source>
        <strain evidence="4 5">G2</strain>
    </source>
</reference>
<dbReference type="Pfam" id="PF05362">
    <property type="entry name" value="Lon_C"/>
    <property type="match status" value="1"/>
</dbReference>
<dbReference type="Gene3D" id="3.40.50.300">
    <property type="entry name" value="P-loop containing nucleotide triphosphate hydrolases"/>
    <property type="match status" value="2"/>
</dbReference>
<dbReference type="Gene3D" id="3.30.230.10">
    <property type="match status" value="1"/>
</dbReference>
<dbReference type="Pfam" id="PF13654">
    <property type="entry name" value="AAA_32"/>
    <property type="match status" value="1"/>
</dbReference>
<dbReference type="InterPro" id="IPR046843">
    <property type="entry name" value="LonB_AAA-LID"/>
</dbReference>
<dbReference type="InterPro" id="IPR008269">
    <property type="entry name" value="Lon_proteolytic"/>
</dbReference>
<dbReference type="PANTHER" id="PTHR10046">
    <property type="entry name" value="ATP DEPENDENT LON PROTEASE FAMILY MEMBER"/>
    <property type="match status" value="1"/>
</dbReference>
<dbReference type="EMBL" id="CP054020">
    <property type="protein sequence ID" value="QKI89391.1"/>
    <property type="molecule type" value="Genomic_DNA"/>
</dbReference>
<dbReference type="GO" id="GO:0004252">
    <property type="term" value="F:serine-type endopeptidase activity"/>
    <property type="evidence" value="ECO:0007669"/>
    <property type="project" value="UniProtKB-UniRule"/>
</dbReference>
<dbReference type="GO" id="GO:0006508">
    <property type="term" value="P:proteolysis"/>
    <property type="evidence" value="ECO:0007669"/>
    <property type="project" value="UniProtKB-KW"/>
</dbReference>
<evidence type="ECO:0000259" key="3">
    <source>
        <dbReference type="PROSITE" id="PS51786"/>
    </source>
</evidence>
<evidence type="ECO:0000256" key="1">
    <source>
        <dbReference type="ARBA" id="ARBA00022670"/>
    </source>
</evidence>
<dbReference type="GO" id="GO:0030163">
    <property type="term" value="P:protein catabolic process"/>
    <property type="evidence" value="ECO:0007669"/>
    <property type="project" value="InterPro"/>
</dbReference>
<proteinExistence type="inferred from homology"/>
<sequence>MQSLSRNSQSAINQFTVKQSELYHACDLSQFSFETTDELEPLEEHLGQSRAMQALKFGIGIKQEGYNLFVLGSSGLGKQTTIRELLTEEAEETAVPSDWCYVNNFEQAHKPLVLALPKGMGRQLQQDMLRFIDDLLIALPAAFESDEYHAAMQTINEEYLRREEQSLDEVAAKAEKNNIMMMRTPSGWNLGPKQGDKVMSPEEFSQLPDEEQQAVTQVVEEVRDELKRILRQIPKWQKESRAKVKQLNREVSQGTVKQYAEDLKQKYLELDSVLHFVDKVTEDVIENTDLFRKYAAEMKDSSQTGSNKLPPDFNAYQVNVLVDHTATQGAPVVFEDHPSYQNLIGRIEHIAHFGSLITDFSLIKPGALHQANGGYLVLDVRKILSSPYAWEGLKRALSSREIKIESLEQLMSLASTTSLQPEPIPLDIKVVLTGSRLLYYLLKHYDPEFSRLFKVSADFSEDMIRDDDNIGLYVRLIAGIQQRNHLLPLDRGAVEKVIEQSSRMAQDAFRVSLHMGNLSDLLVEADHWARKQQRESIAKEDVQQAIDMRLFMMGQIKERLQEAVIRGIYKIATSGEVIAQVNGLSVIELDGYAFGRPSRITATARLGSGKVIDIEREVELGGAIHSKGVMILSSYLASHYAKEQPLALSATLVFEQSYGSLEGDSASAAELCTLLSAIAEVPLKQSLAITGSVNQHGEIQAIGGVNEKVEGFFDICRERGLSGEQGVIIPQSNIQHLMLKDEVCQAVEKGKFHLYAVSMIDEAMTLLTGVEMGLRADDGKYPLGTLNALIDKKVAHFAALQQQFAKNDHGKNRLLKRSSKDS</sequence>